<name>A0A4D9CMQ5_9STRA</name>
<comment type="caution">
    <text evidence="2">The sequence shown here is derived from an EMBL/GenBank/DDBJ whole genome shotgun (WGS) entry which is preliminary data.</text>
</comment>
<accession>A0A4D9CMQ5</accession>
<proteinExistence type="predicted"/>
<feature type="compositionally biased region" description="Basic residues" evidence="1">
    <location>
        <begin position="262"/>
        <end position="271"/>
    </location>
</feature>
<reference evidence="2 3" key="1">
    <citation type="submission" date="2019-01" db="EMBL/GenBank/DDBJ databases">
        <title>Nuclear Genome Assembly of the Microalgal Biofuel strain Nannochloropsis salina CCMP1776.</title>
        <authorList>
            <person name="Hovde B."/>
        </authorList>
    </citation>
    <scope>NUCLEOTIDE SEQUENCE [LARGE SCALE GENOMIC DNA]</scope>
    <source>
        <strain evidence="2 3">CCMP1776</strain>
    </source>
</reference>
<dbReference type="AlphaFoldDB" id="A0A4D9CMQ5"/>
<keyword evidence="3" id="KW-1185">Reference proteome</keyword>
<protein>
    <submittedName>
        <fullName evidence="2">Uncharacterized protein</fullName>
    </submittedName>
</protein>
<evidence type="ECO:0000256" key="1">
    <source>
        <dbReference type="SAM" id="MobiDB-lite"/>
    </source>
</evidence>
<feature type="region of interest" description="Disordered" evidence="1">
    <location>
        <begin position="88"/>
        <end position="129"/>
    </location>
</feature>
<sequence length="339" mass="36938">MRLPSGSFCPLDRGGARPNIKHLSPRPSLGHLLTLLSLTVLLRLPPLAHAFLVPLPKDAPFFPPSLPSSQAASRSPPRDATTFLPARYTSRDTGDRKKKARARGFKSAKTGAGKSRVGKTEEEMDYFDSPDGEEEVLEISVDVEELLKFASNLENTLSGVARKNREAPPPAVILNATNMHWLLGQVAYDTGVRQFAAPGLGHVRDIARLLPDDAEWVLTSGVNEKSARRIPSLHNLRAFYVQSLEAAMLVEEALKKEEHRLATRPRHHKVSRSREKFLLAQPKMKQKGGKKGGGQGEEGREGGGEGGGEGPTGPSLLKAVVLAPTREEDDVLALAREIR</sequence>
<evidence type="ECO:0000313" key="3">
    <source>
        <dbReference type="Proteomes" id="UP000355283"/>
    </source>
</evidence>
<dbReference type="EMBL" id="SDOX01000166">
    <property type="protein sequence ID" value="TFJ80401.1"/>
    <property type="molecule type" value="Genomic_DNA"/>
</dbReference>
<gene>
    <name evidence="2" type="ORF">NSK_008142</name>
</gene>
<feature type="compositionally biased region" description="Basic residues" evidence="1">
    <location>
        <begin position="96"/>
        <end position="106"/>
    </location>
</feature>
<feature type="region of interest" description="Disordered" evidence="1">
    <location>
        <begin position="260"/>
        <end position="322"/>
    </location>
</feature>
<dbReference type="Proteomes" id="UP000355283">
    <property type="component" value="Unassembled WGS sequence"/>
</dbReference>
<evidence type="ECO:0000313" key="2">
    <source>
        <dbReference type="EMBL" id="TFJ80401.1"/>
    </source>
</evidence>
<organism evidence="2 3">
    <name type="scientific">Nannochloropsis salina CCMP1776</name>
    <dbReference type="NCBI Taxonomy" id="1027361"/>
    <lineage>
        <taxon>Eukaryota</taxon>
        <taxon>Sar</taxon>
        <taxon>Stramenopiles</taxon>
        <taxon>Ochrophyta</taxon>
        <taxon>Eustigmatophyceae</taxon>
        <taxon>Eustigmatales</taxon>
        <taxon>Monodopsidaceae</taxon>
        <taxon>Microchloropsis</taxon>
        <taxon>Microchloropsis salina</taxon>
    </lineage>
</organism>